<feature type="domain" description="Amidohydrolase-related" evidence="4">
    <location>
        <begin position="228"/>
        <end position="334"/>
    </location>
</feature>
<keyword evidence="3" id="KW-0862">Zinc</keyword>
<keyword evidence="7" id="KW-1185">Reference proteome</keyword>
<dbReference type="RefSeq" id="WP_146103607.1">
    <property type="nucleotide sequence ID" value="NZ_FNVT01000002.1"/>
</dbReference>
<keyword evidence="2 6" id="KW-0378">Hydrolase</keyword>
<dbReference type="SUPFAM" id="SSF51556">
    <property type="entry name" value="Metallo-dependent hydrolases"/>
    <property type="match status" value="1"/>
</dbReference>
<name>A0A1H5ZSN7_9ACTN</name>
<feature type="domain" description="Aminodeoxyfutalosine deaminase/Imidazolonepropionase-like composite" evidence="5">
    <location>
        <begin position="42"/>
        <end position="67"/>
    </location>
</feature>
<evidence type="ECO:0000256" key="1">
    <source>
        <dbReference type="ARBA" id="ARBA00022723"/>
    </source>
</evidence>
<evidence type="ECO:0000313" key="7">
    <source>
        <dbReference type="Proteomes" id="UP000236732"/>
    </source>
</evidence>
<evidence type="ECO:0000313" key="6">
    <source>
        <dbReference type="EMBL" id="SEG39192.1"/>
    </source>
</evidence>
<protein>
    <submittedName>
        <fullName evidence="6">Amidohydrolase family protein</fullName>
    </submittedName>
</protein>
<reference evidence="6 7" key="1">
    <citation type="submission" date="2016-10" db="EMBL/GenBank/DDBJ databases">
        <authorList>
            <person name="de Groot N.N."/>
        </authorList>
    </citation>
    <scope>NUCLEOTIDE SEQUENCE [LARGE SCALE GENOMIC DNA]</scope>
    <source>
        <strain evidence="6 7">CGMCC 4.7037</strain>
    </source>
</reference>
<dbReference type="OrthoDB" id="3189065at2"/>
<keyword evidence="1" id="KW-0479">Metal-binding</keyword>
<dbReference type="Gene3D" id="2.30.40.10">
    <property type="entry name" value="Urease, subunit C, domain 1"/>
    <property type="match status" value="1"/>
</dbReference>
<evidence type="ECO:0000256" key="2">
    <source>
        <dbReference type="ARBA" id="ARBA00022801"/>
    </source>
</evidence>
<dbReference type="InterPro" id="IPR011059">
    <property type="entry name" value="Metal-dep_hydrolase_composite"/>
</dbReference>
<dbReference type="Pfam" id="PF22039">
    <property type="entry name" value="HUTI_composite_bact"/>
    <property type="match status" value="1"/>
</dbReference>
<dbReference type="AlphaFoldDB" id="A0A1H5ZSN7"/>
<dbReference type="InterPro" id="IPR006680">
    <property type="entry name" value="Amidohydro-rel"/>
</dbReference>
<evidence type="ECO:0000259" key="5">
    <source>
        <dbReference type="Pfam" id="PF22039"/>
    </source>
</evidence>
<dbReference type="SUPFAM" id="SSF51338">
    <property type="entry name" value="Composite domain of metallo-dependent hydrolases"/>
    <property type="match status" value="1"/>
</dbReference>
<gene>
    <name evidence="6" type="ORF">SAMN05444920_102844</name>
</gene>
<accession>A0A1H5ZSN7</accession>
<dbReference type="Pfam" id="PF01979">
    <property type="entry name" value="Amidohydro_1"/>
    <property type="match status" value="1"/>
</dbReference>
<dbReference type="GO" id="GO:0046872">
    <property type="term" value="F:metal ion binding"/>
    <property type="evidence" value="ECO:0007669"/>
    <property type="project" value="UniProtKB-KW"/>
</dbReference>
<dbReference type="EMBL" id="FNVT01000002">
    <property type="protein sequence ID" value="SEG39192.1"/>
    <property type="molecule type" value="Genomic_DNA"/>
</dbReference>
<evidence type="ECO:0000259" key="4">
    <source>
        <dbReference type="Pfam" id="PF01979"/>
    </source>
</evidence>
<organism evidence="6 7">
    <name type="scientific">Nonomuraea solani</name>
    <dbReference type="NCBI Taxonomy" id="1144553"/>
    <lineage>
        <taxon>Bacteria</taxon>
        <taxon>Bacillati</taxon>
        <taxon>Actinomycetota</taxon>
        <taxon>Actinomycetes</taxon>
        <taxon>Streptosporangiales</taxon>
        <taxon>Streptosporangiaceae</taxon>
        <taxon>Nonomuraea</taxon>
    </lineage>
</organism>
<dbReference type="Gene3D" id="3.20.20.140">
    <property type="entry name" value="Metal-dependent hydrolases"/>
    <property type="match status" value="1"/>
</dbReference>
<dbReference type="GO" id="GO:0016810">
    <property type="term" value="F:hydrolase activity, acting on carbon-nitrogen (but not peptide) bonds"/>
    <property type="evidence" value="ECO:0007669"/>
    <property type="project" value="InterPro"/>
</dbReference>
<dbReference type="InterPro" id="IPR032466">
    <property type="entry name" value="Metal_Hydrolase"/>
</dbReference>
<proteinExistence type="predicted"/>
<dbReference type="Proteomes" id="UP000236732">
    <property type="component" value="Unassembled WGS sequence"/>
</dbReference>
<evidence type="ECO:0000256" key="3">
    <source>
        <dbReference type="ARBA" id="ARBA00022833"/>
    </source>
</evidence>
<sequence>MPSAKRADTAVGRRASASAVRPVVLHSAPIVLPICADPLRDGAVAVKGDRVLKVASRAELRSSHPGAEELRWPGMIVAGMVDACAASPRVPGVTARASVVCDPADPTTFPGISYVEVSSASEEEWEDSERDAVITAIREVDRPCAVGIAAHPRDAQVLEEVAVLARTFGLRLLADLARHSPAALDEAGVLGSLCHVACARPLDPGERKLLRLRKTVVALCPPGPAGDALALLDEGNIVAFGTRGGTSDGPLGLAAGVRRHARELGLRPRGLDRRLVEAATLGGAMALGMHRGKGRIGSLAPGARADFAVFDARGRYPYAALLAQPPCLGTIVGGVVTP</sequence>
<dbReference type="InterPro" id="IPR054418">
    <property type="entry name" value="MQNX/HUTI_composite_N"/>
</dbReference>